<reference evidence="1" key="2">
    <citation type="submission" date="2020-09" db="EMBL/GenBank/DDBJ databases">
        <authorList>
            <person name="Sun Q."/>
            <person name="Zhou Y."/>
        </authorList>
    </citation>
    <scope>NUCLEOTIDE SEQUENCE</scope>
    <source>
        <strain evidence="1">CGMCC 1.15448</strain>
    </source>
</reference>
<sequence>MKQKILITKYSYSLSHAEFRQLLLAVAGDFAAVPGCQWKIWLIDEEKKEAGAVYLFDSDEALNTFKASPLVQSVLSHPALSNFDLRETDMVSEPGIITRAPVPVPAMA</sequence>
<accession>A0A8J2UGH1</accession>
<evidence type="ECO:0000313" key="1">
    <source>
        <dbReference type="EMBL" id="GGB12528.1"/>
    </source>
</evidence>
<dbReference type="SUPFAM" id="SSF54909">
    <property type="entry name" value="Dimeric alpha+beta barrel"/>
    <property type="match status" value="1"/>
</dbReference>
<dbReference type="Proteomes" id="UP000607559">
    <property type="component" value="Unassembled WGS sequence"/>
</dbReference>
<dbReference type="PANTHER" id="PTHR39169">
    <property type="match status" value="1"/>
</dbReference>
<dbReference type="InterPro" id="IPR014910">
    <property type="entry name" value="YdhR"/>
</dbReference>
<dbReference type="PANTHER" id="PTHR39169:SF1">
    <property type="entry name" value="MONOOXYGENASE YDHR-RELATED"/>
    <property type="match status" value="1"/>
</dbReference>
<organism evidence="1 2">
    <name type="scientific">Puia dinghuensis</name>
    <dbReference type="NCBI Taxonomy" id="1792502"/>
    <lineage>
        <taxon>Bacteria</taxon>
        <taxon>Pseudomonadati</taxon>
        <taxon>Bacteroidota</taxon>
        <taxon>Chitinophagia</taxon>
        <taxon>Chitinophagales</taxon>
        <taxon>Chitinophagaceae</taxon>
        <taxon>Puia</taxon>
    </lineage>
</organism>
<dbReference type="InterPro" id="IPR011008">
    <property type="entry name" value="Dimeric_a/b-barrel"/>
</dbReference>
<proteinExistence type="predicted"/>
<comment type="caution">
    <text evidence="1">The sequence shown here is derived from an EMBL/GenBank/DDBJ whole genome shotgun (WGS) entry which is preliminary data.</text>
</comment>
<name>A0A8J2UGH1_9BACT</name>
<dbReference type="AlphaFoldDB" id="A0A8J2UGH1"/>
<dbReference type="Pfam" id="PF08803">
    <property type="entry name" value="ydhR"/>
    <property type="match status" value="1"/>
</dbReference>
<keyword evidence="2" id="KW-1185">Reference proteome</keyword>
<evidence type="ECO:0008006" key="3">
    <source>
        <dbReference type="Google" id="ProtNLM"/>
    </source>
</evidence>
<reference evidence="1" key="1">
    <citation type="journal article" date="2014" name="Int. J. Syst. Evol. Microbiol.">
        <title>Complete genome sequence of Corynebacterium casei LMG S-19264T (=DSM 44701T), isolated from a smear-ripened cheese.</title>
        <authorList>
            <consortium name="US DOE Joint Genome Institute (JGI-PGF)"/>
            <person name="Walter F."/>
            <person name="Albersmeier A."/>
            <person name="Kalinowski J."/>
            <person name="Ruckert C."/>
        </authorList>
    </citation>
    <scope>NUCLEOTIDE SEQUENCE</scope>
    <source>
        <strain evidence="1">CGMCC 1.15448</strain>
    </source>
</reference>
<dbReference type="Gene3D" id="3.30.70.100">
    <property type="match status" value="1"/>
</dbReference>
<dbReference type="RefSeq" id="WP_188935044.1">
    <property type="nucleotide sequence ID" value="NZ_BMJC01000004.1"/>
</dbReference>
<evidence type="ECO:0000313" key="2">
    <source>
        <dbReference type="Proteomes" id="UP000607559"/>
    </source>
</evidence>
<protein>
    <recommendedName>
        <fullName evidence="3">Monooxygenase</fullName>
    </recommendedName>
</protein>
<dbReference type="EMBL" id="BMJC01000004">
    <property type="protein sequence ID" value="GGB12528.1"/>
    <property type="molecule type" value="Genomic_DNA"/>
</dbReference>
<gene>
    <name evidence="1" type="ORF">GCM10011511_40210</name>
</gene>